<evidence type="ECO:0000256" key="1">
    <source>
        <dbReference type="ARBA" id="ARBA00001933"/>
    </source>
</evidence>
<comment type="cofactor">
    <cofactor evidence="1">
        <name>pyridoxal 5'-phosphate</name>
        <dbReference type="ChEBI" id="CHEBI:597326"/>
    </cofactor>
</comment>
<keyword evidence="3" id="KW-0663">Pyridoxal phosphate</keyword>
<dbReference type="CDD" id="cd04886">
    <property type="entry name" value="ACT_ThrD-II-like"/>
    <property type="match status" value="1"/>
</dbReference>
<reference evidence="7" key="2">
    <citation type="submission" date="2021-04" db="EMBL/GenBank/DDBJ databases">
        <authorList>
            <person name="Gilroy R."/>
        </authorList>
    </citation>
    <scope>NUCLEOTIDE SEQUENCE</scope>
    <source>
        <strain evidence="7">ChiW4-1371</strain>
    </source>
</reference>
<dbReference type="PANTHER" id="PTHR48078">
    <property type="entry name" value="THREONINE DEHYDRATASE, MITOCHONDRIAL-RELATED"/>
    <property type="match status" value="1"/>
</dbReference>
<dbReference type="InterPro" id="IPR045865">
    <property type="entry name" value="ACT-like_dom_sf"/>
</dbReference>
<dbReference type="InterPro" id="IPR002912">
    <property type="entry name" value="ACT_dom"/>
</dbReference>
<dbReference type="InterPro" id="IPR001926">
    <property type="entry name" value="TrpB-like_PALP"/>
</dbReference>
<dbReference type="GO" id="GO:0003941">
    <property type="term" value="F:L-serine ammonia-lyase activity"/>
    <property type="evidence" value="ECO:0007669"/>
    <property type="project" value="UniProtKB-EC"/>
</dbReference>
<dbReference type="GO" id="GO:0004794">
    <property type="term" value="F:threonine deaminase activity"/>
    <property type="evidence" value="ECO:0007669"/>
    <property type="project" value="UniProtKB-EC"/>
</dbReference>
<comment type="caution">
    <text evidence="7">The sequence shown here is derived from an EMBL/GenBank/DDBJ whole genome shotgun (WGS) entry which is preliminary data.</text>
</comment>
<protein>
    <submittedName>
        <fullName evidence="7">Threonine ammonia-lyase</fullName>
        <ecNumber evidence="7">4.3.1.19</ecNumber>
    </submittedName>
</protein>
<name>A0A9D2KAZ8_9BACT</name>
<dbReference type="InterPro" id="IPR044561">
    <property type="entry name" value="ACT_ThrD-II-like"/>
</dbReference>
<reference evidence="7" key="1">
    <citation type="journal article" date="2021" name="PeerJ">
        <title>Extensive microbial diversity within the chicken gut microbiome revealed by metagenomics and culture.</title>
        <authorList>
            <person name="Gilroy R."/>
            <person name="Ravi A."/>
            <person name="Getino M."/>
            <person name="Pursley I."/>
            <person name="Horton D.L."/>
            <person name="Alikhan N.F."/>
            <person name="Baker D."/>
            <person name="Gharbi K."/>
            <person name="Hall N."/>
            <person name="Watson M."/>
            <person name="Adriaenssens E.M."/>
            <person name="Foster-Nyarko E."/>
            <person name="Jarju S."/>
            <person name="Secka A."/>
            <person name="Antonio M."/>
            <person name="Oren A."/>
            <person name="Chaudhuri R.R."/>
            <person name="La Ragione R."/>
            <person name="Hildebrand F."/>
            <person name="Pallen M.J."/>
        </authorList>
    </citation>
    <scope>NUCLEOTIDE SEQUENCE</scope>
    <source>
        <strain evidence="7">ChiW4-1371</strain>
    </source>
</reference>
<evidence type="ECO:0000313" key="7">
    <source>
        <dbReference type="EMBL" id="HIZ89240.1"/>
    </source>
</evidence>
<dbReference type="SUPFAM" id="SSF55021">
    <property type="entry name" value="ACT-like"/>
    <property type="match status" value="1"/>
</dbReference>
<dbReference type="GO" id="GO:0006565">
    <property type="term" value="P:L-serine catabolic process"/>
    <property type="evidence" value="ECO:0007669"/>
    <property type="project" value="TreeGrafter"/>
</dbReference>
<keyword evidence="4 7" id="KW-0456">Lyase</keyword>
<dbReference type="GO" id="GO:0009097">
    <property type="term" value="P:isoleucine biosynthetic process"/>
    <property type="evidence" value="ECO:0007669"/>
    <property type="project" value="TreeGrafter"/>
</dbReference>
<evidence type="ECO:0000259" key="6">
    <source>
        <dbReference type="PROSITE" id="PS51671"/>
    </source>
</evidence>
<evidence type="ECO:0000256" key="5">
    <source>
        <dbReference type="ARBA" id="ARBA00049406"/>
    </source>
</evidence>
<dbReference type="EMBL" id="DXAQ01000074">
    <property type="protein sequence ID" value="HIZ89240.1"/>
    <property type="molecule type" value="Genomic_DNA"/>
</dbReference>
<dbReference type="PROSITE" id="PS51671">
    <property type="entry name" value="ACT"/>
    <property type="match status" value="1"/>
</dbReference>
<accession>A0A9D2KAZ8</accession>
<evidence type="ECO:0000256" key="4">
    <source>
        <dbReference type="ARBA" id="ARBA00023239"/>
    </source>
</evidence>
<sequence>MVENLKKEIEEAYKAISPYVKNIPLYHSSSFSENYGAGIYFKLENLQRTGSFKVRGALNAILKNQKQCANGVITASAGNHAQGVAFSAKLIGVKAVIVMPVHTPLVKINNTKAYGAEVVLHGETYDDAATMAEILADEKGLYLIHPFNNIDVIAGQGTIAVELLQEMQDADNVIIPVGGGGLASGIASYLKESGSKAKIIGVQSEAVSGMTASLRKRRIVRVTGSSIIAEGISVKTPGDLTYEICSKYLDDIVTVSENMIAASILEYMEKAKLVVEGAGAAPLASIMSRTIDFKDKNNILIVSGGNIDINMISRIISKGMSTSGRFLEITLNLKDIPGSLAHITKFLADEGANILDIRHDRFGAGLPIGFSRVNLELETKSMEHIEQIVISLKKAGFDVTVC</sequence>
<dbReference type="InterPro" id="IPR036052">
    <property type="entry name" value="TrpB-like_PALP_sf"/>
</dbReference>
<dbReference type="NCBIfam" id="TIGR01127">
    <property type="entry name" value="ilvA_1Cterm"/>
    <property type="match status" value="1"/>
</dbReference>
<dbReference type="Proteomes" id="UP000824176">
    <property type="component" value="Unassembled WGS sequence"/>
</dbReference>
<comment type="catalytic activity">
    <reaction evidence="5">
        <text>L-serine = pyruvate + NH4(+)</text>
        <dbReference type="Rhea" id="RHEA:19169"/>
        <dbReference type="ChEBI" id="CHEBI:15361"/>
        <dbReference type="ChEBI" id="CHEBI:28938"/>
        <dbReference type="ChEBI" id="CHEBI:33384"/>
        <dbReference type="EC" id="4.3.1.17"/>
    </reaction>
</comment>
<dbReference type="PANTHER" id="PTHR48078:SF6">
    <property type="entry name" value="L-THREONINE DEHYDRATASE CATABOLIC TDCB"/>
    <property type="match status" value="1"/>
</dbReference>
<evidence type="ECO:0000256" key="3">
    <source>
        <dbReference type="ARBA" id="ARBA00022898"/>
    </source>
</evidence>
<gene>
    <name evidence="7" type="ORF">H9804_04785</name>
</gene>
<dbReference type="Gene3D" id="3.40.50.1100">
    <property type="match status" value="2"/>
</dbReference>
<dbReference type="EC" id="4.3.1.19" evidence="7"/>
<dbReference type="SUPFAM" id="SSF53686">
    <property type="entry name" value="Tryptophan synthase beta subunit-like PLP-dependent enzymes"/>
    <property type="match status" value="1"/>
</dbReference>
<dbReference type="Gene3D" id="3.30.70.260">
    <property type="match status" value="1"/>
</dbReference>
<dbReference type="GO" id="GO:0030170">
    <property type="term" value="F:pyridoxal phosphate binding"/>
    <property type="evidence" value="ECO:0007669"/>
    <property type="project" value="UniProtKB-ARBA"/>
</dbReference>
<dbReference type="CDD" id="cd01562">
    <property type="entry name" value="Thr-dehyd"/>
    <property type="match status" value="1"/>
</dbReference>
<dbReference type="AlphaFoldDB" id="A0A9D2KAZ8"/>
<dbReference type="Pfam" id="PF00291">
    <property type="entry name" value="PALP"/>
    <property type="match status" value="1"/>
</dbReference>
<dbReference type="FunFam" id="3.40.50.1100:FF:000007">
    <property type="entry name" value="L-threonine dehydratase catabolic TdcB"/>
    <property type="match status" value="1"/>
</dbReference>
<comment type="similarity">
    <text evidence="2">Belongs to the serine/threonine dehydratase family.</text>
</comment>
<feature type="domain" description="ACT" evidence="6">
    <location>
        <begin position="328"/>
        <end position="402"/>
    </location>
</feature>
<evidence type="ECO:0000256" key="2">
    <source>
        <dbReference type="ARBA" id="ARBA00010869"/>
    </source>
</evidence>
<dbReference type="GO" id="GO:0006567">
    <property type="term" value="P:L-threonine catabolic process"/>
    <property type="evidence" value="ECO:0007669"/>
    <property type="project" value="InterPro"/>
</dbReference>
<dbReference type="InterPro" id="IPR050147">
    <property type="entry name" value="Ser/Thr_Dehydratase"/>
</dbReference>
<evidence type="ECO:0000313" key="8">
    <source>
        <dbReference type="Proteomes" id="UP000824176"/>
    </source>
</evidence>
<dbReference type="InterPro" id="IPR005789">
    <property type="entry name" value="Thr_deHydtase_catblc"/>
</dbReference>
<proteinExistence type="inferred from homology"/>
<dbReference type="FunFam" id="3.40.50.1100:FF:000005">
    <property type="entry name" value="Threonine dehydratase catabolic"/>
    <property type="match status" value="1"/>
</dbReference>
<organism evidence="7 8">
    <name type="scientific">Candidatus Mucispirillum faecigallinarum</name>
    <dbReference type="NCBI Taxonomy" id="2838699"/>
    <lineage>
        <taxon>Bacteria</taxon>
        <taxon>Pseudomonadati</taxon>
        <taxon>Deferribacterota</taxon>
        <taxon>Deferribacteres</taxon>
        <taxon>Deferribacterales</taxon>
        <taxon>Mucispirillaceae</taxon>
        <taxon>Mucispirillum</taxon>
    </lineage>
</organism>